<dbReference type="InterPro" id="IPR001506">
    <property type="entry name" value="Peptidase_M12A"/>
</dbReference>
<keyword evidence="5 25" id="KW-0245">EGF-like domain</keyword>
<sequence>QSPQVYLRFIITATFLEVFLLLVFLENKNSIIGDEYRWPKTIPYYLEDSLEINAKGVILKAFEQYRLKTCIDYKPWTGEKNYISVFKGSGCFSSIGNRRIGKQQLSIGANCDRIATIEHEFLHALGFWHEQSRADRDDYVEIIWNEISQGKEHNFNKYSDKQSSSLNVAYDYTSVMHYSKTAFQNGTNPTIVTQIPEFMNVIGQRMEFSDSDLLKLNRLYNCSSSLTFMEHCSFEKENICGMIQGSDDNADWQHVMKANGGPDTDHTNMGTCQGTGYFMHFSTAEGSVGSKSYLESRTLYPKRNYQCLQFFYYNSGNENDELNIHVREYSDTESNGTLKGFGQIKGKPQNYWQFYQFNLKASNKFRVVFEGIKGAGVSQGGLSIDDINLSETECPHHIWHIKNFTHLLATSSPGTSGKIYSPRFHSKEGYSFQIGLYLNGTTTNPGNLAIYFHLTSGDNDGNLAWPCPWKQGTMLLLDQNPDIRHQMSNQRSVSTDPNKKTDGGYFWDNPSQVGNKVTDEDGNTFFRGPGEGTSSFLTHERLRSRNFINEDSVIFLLTVEGKHPPLTEKPVTTLPPEKLCKKNVCENDGICVELDMKPTCRCAVGEDWWYFGERCETKGRKEDTVITAVVSSVVVFAVMLVITIISTCCLTKKYKKKSKHQGMILENVSRKEKKKTKKKKLKNITK</sequence>
<dbReference type="Pfam" id="PF00008">
    <property type="entry name" value="EGF"/>
    <property type="match status" value="1"/>
</dbReference>
<dbReference type="GO" id="GO:0006954">
    <property type="term" value="P:inflammatory response"/>
    <property type="evidence" value="ECO:0007669"/>
    <property type="project" value="UniProtKB-KW"/>
</dbReference>
<evidence type="ECO:0000256" key="16">
    <source>
        <dbReference type="ARBA" id="ARBA00023145"/>
    </source>
</evidence>
<dbReference type="Gene3D" id="2.60.210.10">
    <property type="entry name" value="Apoptosis, Tumor Necrosis Factor Receptor Associated Protein 2, Chain A"/>
    <property type="match status" value="1"/>
</dbReference>
<keyword evidence="10" id="KW-0732">Signal</keyword>
<evidence type="ECO:0000256" key="1">
    <source>
        <dbReference type="ARBA" id="ARBA00004251"/>
    </source>
</evidence>
<evidence type="ECO:0000259" key="33">
    <source>
        <dbReference type="PROSITE" id="PS51864"/>
    </source>
</evidence>
<keyword evidence="14 22" id="KW-0482">Metalloprotease</keyword>
<evidence type="ECO:0000256" key="25">
    <source>
        <dbReference type="PROSITE-ProRule" id="PRU00076"/>
    </source>
</evidence>
<evidence type="ECO:0000256" key="13">
    <source>
        <dbReference type="ARBA" id="ARBA00022989"/>
    </source>
</evidence>
<feature type="domain" description="MATH" evidence="32">
    <location>
        <begin position="394"/>
        <end position="559"/>
    </location>
</feature>
<evidence type="ECO:0000256" key="10">
    <source>
        <dbReference type="ARBA" id="ARBA00022729"/>
    </source>
</evidence>
<keyword evidence="19" id="KW-0395">Inflammatory response</keyword>
<evidence type="ECO:0000259" key="30">
    <source>
        <dbReference type="PROSITE" id="PS50026"/>
    </source>
</evidence>
<comment type="cofactor">
    <cofactor evidence="26 27">
        <name>Zn(2+)</name>
        <dbReference type="ChEBI" id="CHEBI:29105"/>
    </cofactor>
    <text evidence="26 27">Binds 1 zinc ion per subunit.</text>
</comment>
<dbReference type="GO" id="GO:0005576">
    <property type="term" value="C:extracellular region"/>
    <property type="evidence" value="ECO:0007669"/>
    <property type="project" value="UniProtKB-SubCell"/>
</dbReference>
<dbReference type="FunFam" id="2.10.25.10:FF:000363">
    <property type="entry name" value="Meprin A subunit"/>
    <property type="match status" value="1"/>
</dbReference>
<feature type="domain" description="Peptidase M12A" evidence="33">
    <location>
        <begin position="29"/>
        <end position="223"/>
    </location>
</feature>
<feature type="transmembrane region" description="Helical" evidence="29">
    <location>
        <begin position="5"/>
        <end position="25"/>
    </location>
</feature>
<evidence type="ECO:0000256" key="17">
    <source>
        <dbReference type="ARBA" id="ARBA00023157"/>
    </source>
</evidence>
<dbReference type="InterPro" id="IPR006026">
    <property type="entry name" value="Peptidase_Metallo"/>
</dbReference>
<dbReference type="InterPro" id="IPR002083">
    <property type="entry name" value="MATH/TRAF_dom"/>
</dbReference>
<dbReference type="PROSITE" id="PS50144">
    <property type="entry name" value="MATH"/>
    <property type="match status" value="1"/>
</dbReference>
<reference evidence="34" key="3">
    <citation type="submission" date="2025-09" db="UniProtKB">
        <authorList>
            <consortium name="Ensembl"/>
        </authorList>
    </citation>
    <scope>IDENTIFICATION</scope>
</reference>
<evidence type="ECO:0000256" key="4">
    <source>
        <dbReference type="ARBA" id="ARBA00022525"/>
    </source>
</evidence>
<dbReference type="SUPFAM" id="SSF55486">
    <property type="entry name" value="Metalloproteases ('zincins'), catalytic domain"/>
    <property type="match status" value="1"/>
</dbReference>
<dbReference type="SUPFAM" id="SSF49599">
    <property type="entry name" value="TRAF domain-like"/>
    <property type="match status" value="1"/>
</dbReference>
<keyword evidence="15 29" id="KW-0472">Membrane</keyword>
<evidence type="ECO:0000259" key="32">
    <source>
        <dbReference type="PROSITE" id="PS50144"/>
    </source>
</evidence>
<evidence type="ECO:0000313" key="35">
    <source>
        <dbReference type="Proteomes" id="UP000694620"/>
    </source>
</evidence>
<dbReference type="GO" id="GO:0005886">
    <property type="term" value="C:plasma membrane"/>
    <property type="evidence" value="ECO:0007669"/>
    <property type="project" value="UniProtKB-SubCell"/>
</dbReference>
<keyword evidence="17" id="KW-1015">Disulfide bond</keyword>
<dbReference type="PIRSF" id="PIRSF001196">
    <property type="entry name" value="Meprin"/>
    <property type="match status" value="1"/>
</dbReference>
<evidence type="ECO:0000256" key="11">
    <source>
        <dbReference type="ARBA" id="ARBA00022801"/>
    </source>
</evidence>
<dbReference type="CDD" id="cd06263">
    <property type="entry name" value="MAM"/>
    <property type="match status" value="1"/>
</dbReference>
<dbReference type="FunFam" id="2.60.120.200:FF:000037">
    <property type="entry name" value="Meprin A subunit"/>
    <property type="match status" value="1"/>
</dbReference>
<keyword evidence="4" id="KW-0964">Secreted</keyword>
<dbReference type="Gene3D" id="2.10.25.10">
    <property type="entry name" value="Laminin"/>
    <property type="match status" value="1"/>
</dbReference>
<keyword evidence="7 22" id="KW-0645">Protease</keyword>
<dbReference type="Ensembl" id="ENSECRT00000008541.1">
    <property type="protein sequence ID" value="ENSECRP00000008400.1"/>
    <property type="gene ID" value="ENSECRG00000005606.1"/>
</dbReference>
<dbReference type="SUPFAM" id="SSF57196">
    <property type="entry name" value="EGF/Laminin"/>
    <property type="match status" value="1"/>
</dbReference>
<feature type="transmembrane region" description="Helical" evidence="29">
    <location>
        <begin position="625"/>
        <end position="650"/>
    </location>
</feature>
<dbReference type="Gene3D" id="3.40.390.10">
    <property type="entry name" value="Collagenase (Catalytic Domain)"/>
    <property type="match status" value="1"/>
</dbReference>
<feature type="binding site" evidence="24 26">
    <location>
        <position position="123"/>
    </location>
    <ligand>
        <name>Zn(2+)</name>
        <dbReference type="ChEBI" id="CHEBI:29105"/>
        <note>catalytic</note>
    </ligand>
</feature>
<evidence type="ECO:0000259" key="31">
    <source>
        <dbReference type="PROSITE" id="PS50060"/>
    </source>
</evidence>
<organism evidence="34 35">
    <name type="scientific">Erpetoichthys calabaricus</name>
    <name type="common">Rope fish</name>
    <name type="synonym">Calamoichthys calabaricus</name>
    <dbReference type="NCBI Taxonomy" id="27687"/>
    <lineage>
        <taxon>Eukaryota</taxon>
        <taxon>Metazoa</taxon>
        <taxon>Chordata</taxon>
        <taxon>Craniata</taxon>
        <taxon>Vertebrata</taxon>
        <taxon>Euteleostomi</taxon>
        <taxon>Actinopterygii</taxon>
        <taxon>Polypteriformes</taxon>
        <taxon>Polypteridae</taxon>
        <taxon>Erpetoichthys</taxon>
    </lineage>
</organism>
<dbReference type="InterPro" id="IPR008294">
    <property type="entry name" value="Meprin"/>
</dbReference>
<dbReference type="PROSITE" id="PS50060">
    <property type="entry name" value="MAM_2"/>
    <property type="match status" value="1"/>
</dbReference>
<evidence type="ECO:0000256" key="26">
    <source>
        <dbReference type="PROSITE-ProRule" id="PRU01211"/>
    </source>
</evidence>
<dbReference type="GeneTree" id="ENSGT00950000183111"/>
<evidence type="ECO:0000256" key="12">
    <source>
        <dbReference type="ARBA" id="ARBA00022833"/>
    </source>
</evidence>
<dbReference type="Pfam" id="PF00629">
    <property type="entry name" value="MAM"/>
    <property type="match status" value="1"/>
</dbReference>
<comment type="catalytic activity">
    <reaction evidence="20">
        <text>Hydrolysis of proteins, including azocasein, and peptides. Hydrolysis of 5-His-|-Leu-6, 6-Leu-|-Cys-7, 14-Ala-|-Leu-15 and 19-Cys-|-Gly-20 bonds in insulin B chain.</text>
        <dbReference type="EC" id="3.4.24.63"/>
    </reaction>
</comment>
<evidence type="ECO:0000256" key="23">
    <source>
        <dbReference type="PIRSR" id="PIRSR001196-1"/>
    </source>
</evidence>
<evidence type="ECO:0000256" key="14">
    <source>
        <dbReference type="ARBA" id="ARBA00023049"/>
    </source>
</evidence>
<dbReference type="Pfam" id="PF01400">
    <property type="entry name" value="Astacin"/>
    <property type="match status" value="1"/>
</dbReference>
<dbReference type="GO" id="GO:0006508">
    <property type="term" value="P:proteolysis"/>
    <property type="evidence" value="ECO:0007669"/>
    <property type="project" value="UniProtKB-KW"/>
</dbReference>
<keyword evidence="13 29" id="KW-1133">Transmembrane helix</keyword>
<evidence type="ECO:0000256" key="21">
    <source>
        <dbReference type="ARBA" id="ARBA00061743"/>
    </source>
</evidence>
<evidence type="ECO:0000256" key="29">
    <source>
        <dbReference type="SAM" id="Phobius"/>
    </source>
</evidence>
<evidence type="ECO:0000256" key="27">
    <source>
        <dbReference type="RuleBase" id="RU361183"/>
    </source>
</evidence>
<dbReference type="InterPro" id="IPR000998">
    <property type="entry name" value="MAM_dom"/>
</dbReference>
<dbReference type="PROSITE" id="PS50026">
    <property type="entry name" value="EGF_3"/>
    <property type="match status" value="1"/>
</dbReference>
<keyword evidence="35" id="KW-1185">Reference proteome</keyword>
<dbReference type="SMART" id="SM00061">
    <property type="entry name" value="MATH"/>
    <property type="match status" value="1"/>
</dbReference>
<dbReference type="InterPro" id="IPR024079">
    <property type="entry name" value="MetalloPept_cat_dom_sf"/>
</dbReference>
<evidence type="ECO:0000256" key="18">
    <source>
        <dbReference type="ARBA" id="ARBA00023180"/>
    </source>
</evidence>
<dbReference type="FunFam" id="2.60.210.10:FF:000009">
    <property type="entry name" value="Meprin A subunit"/>
    <property type="match status" value="1"/>
</dbReference>
<keyword evidence="3" id="KW-1003">Cell membrane</keyword>
<accession>A0A8C4RXQ9</accession>
<dbReference type="EC" id="3.4.24.-" evidence="22"/>
<dbReference type="PANTHER" id="PTHR10127">
    <property type="entry name" value="DISCOIDIN, CUB, EGF, LAMININ , AND ZINC METALLOPROTEASE DOMAIN CONTAINING"/>
    <property type="match status" value="1"/>
</dbReference>
<evidence type="ECO:0000256" key="28">
    <source>
        <dbReference type="SAM" id="MobiDB-lite"/>
    </source>
</evidence>
<feature type="binding site" evidence="24 26">
    <location>
        <position position="119"/>
    </location>
    <ligand>
        <name>Zn(2+)</name>
        <dbReference type="ChEBI" id="CHEBI:29105"/>
        <note>catalytic</note>
    </ligand>
</feature>
<evidence type="ECO:0000256" key="19">
    <source>
        <dbReference type="ARBA" id="ARBA00023198"/>
    </source>
</evidence>
<evidence type="ECO:0000256" key="7">
    <source>
        <dbReference type="ARBA" id="ARBA00022670"/>
    </source>
</evidence>
<dbReference type="PRINTS" id="PR00480">
    <property type="entry name" value="ASTACIN"/>
</dbReference>
<dbReference type="InterPro" id="IPR000742">
    <property type="entry name" value="EGF"/>
</dbReference>
<evidence type="ECO:0000256" key="8">
    <source>
        <dbReference type="ARBA" id="ARBA00022692"/>
    </source>
</evidence>
<reference evidence="34" key="1">
    <citation type="submission" date="2021-06" db="EMBL/GenBank/DDBJ databases">
        <authorList>
            <consortium name="Wellcome Sanger Institute Data Sharing"/>
        </authorList>
    </citation>
    <scope>NUCLEOTIDE SEQUENCE [LARGE SCALE GENOMIC DNA]</scope>
</reference>
<dbReference type="GO" id="GO:0004222">
    <property type="term" value="F:metalloendopeptidase activity"/>
    <property type="evidence" value="ECO:0007669"/>
    <property type="project" value="UniProtKB-UniRule"/>
</dbReference>
<dbReference type="PRINTS" id="PR00020">
    <property type="entry name" value="MAMDOMAIN"/>
</dbReference>
<evidence type="ECO:0000256" key="24">
    <source>
        <dbReference type="PIRSR" id="PIRSR001196-2"/>
    </source>
</evidence>
<feature type="active site" evidence="23 26">
    <location>
        <position position="120"/>
    </location>
</feature>
<keyword evidence="11 22" id="KW-0378">Hydrolase</keyword>
<dbReference type="SUPFAM" id="SSF49899">
    <property type="entry name" value="Concanavalin A-like lectins/glucanases"/>
    <property type="match status" value="1"/>
</dbReference>
<dbReference type="FunFam" id="3.40.390.10:FF:000015">
    <property type="entry name" value="Meprin A subunit"/>
    <property type="match status" value="1"/>
</dbReference>
<feature type="domain" description="MAM" evidence="31">
    <location>
        <begin position="230"/>
        <end position="396"/>
    </location>
</feature>
<keyword evidence="16" id="KW-0865">Zymogen</keyword>
<evidence type="ECO:0000256" key="15">
    <source>
        <dbReference type="ARBA" id="ARBA00023136"/>
    </source>
</evidence>
<comment type="caution">
    <text evidence="25">Lacks conserved residue(s) required for the propagation of feature annotation.</text>
</comment>
<protein>
    <recommendedName>
        <fullName evidence="22">Meprin A subunit</fullName>
        <ecNumber evidence="22">3.4.24.-</ecNumber>
    </recommendedName>
    <alternativeName>
        <fullName evidence="22">Endopeptidase-2</fullName>
    </alternativeName>
</protein>
<dbReference type="AlphaFoldDB" id="A0A8C4RXQ9"/>
<dbReference type="SMART" id="SM00235">
    <property type="entry name" value="ZnMc"/>
    <property type="match status" value="1"/>
</dbReference>
<evidence type="ECO:0000256" key="20">
    <source>
        <dbReference type="ARBA" id="ARBA00051946"/>
    </source>
</evidence>
<keyword evidence="8 29" id="KW-0812">Transmembrane</keyword>
<keyword evidence="6" id="KW-0597">Phosphoprotein</keyword>
<evidence type="ECO:0000256" key="22">
    <source>
        <dbReference type="PIRNR" id="PIRNR001196"/>
    </source>
</evidence>
<dbReference type="Proteomes" id="UP000694620">
    <property type="component" value="Chromosome 6"/>
</dbReference>
<evidence type="ECO:0000313" key="34">
    <source>
        <dbReference type="Ensembl" id="ENSECRP00000008400.1"/>
    </source>
</evidence>
<keyword evidence="9 22" id="KW-0479">Metal-binding</keyword>
<name>A0A8C4RXQ9_ERPCA</name>
<comment type="subcellular location">
    <subcellularLocation>
        <location evidence="1">Cell membrane</location>
        <topology evidence="1">Single-pass type I membrane protein</topology>
    </subcellularLocation>
    <subcellularLocation>
        <location evidence="2">Secreted</location>
    </subcellularLocation>
</comment>
<gene>
    <name evidence="34" type="primary">MEP1B</name>
</gene>
<reference evidence="34" key="2">
    <citation type="submission" date="2025-08" db="UniProtKB">
        <authorList>
            <consortium name="Ensembl"/>
        </authorList>
    </citation>
    <scope>IDENTIFICATION</scope>
</reference>
<feature type="domain" description="EGF-like" evidence="30">
    <location>
        <begin position="576"/>
        <end position="616"/>
    </location>
</feature>
<feature type="binding site" evidence="24 26">
    <location>
        <position position="129"/>
    </location>
    <ligand>
        <name>Zn(2+)</name>
        <dbReference type="ChEBI" id="CHEBI:29105"/>
        <note>catalytic</note>
    </ligand>
</feature>
<dbReference type="GO" id="GO:0008270">
    <property type="term" value="F:zinc ion binding"/>
    <property type="evidence" value="ECO:0007669"/>
    <property type="project" value="UniProtKB-UniRule"/>
</dbReference>
<feature type="region of interest" description="Disordered" evidence="28">
    <location>
        <begin position="488"/>
        <end position="532"/>
    </location>
</feature>
<dbReference type="InterPro" id="IPR008974">
    <property type="entry name" value="TRAF-like"/>
</dbReference>
<comment type="subunit">
    <text evidence="21">Homotetramer consisting of disulfide-linked beta subunits, or heterotetramer of two alpha and two beta subunits formed by non-covalent association of two disulfide-linked heterodimers. Interacts with MBL2 through its carbohydrate moiety. This interaction may inhibit its catalytic activity. Interacts with TSPAN8.</text>
</comment>
<dbReference type="SMART" id="SM00137">
    <property type="entry name" value="MAM"/>
    <property type="match status" value="1"/>
</dbReference>
<dbReference type="Gene3D" id="2.60.120.200">
    <property type="match status" value="1"/>
</dbReference>
<dbReference type="InterPro" id="IPR013320">
    <property type="entry name" value="ConA-like_dom_sf"/>
</dbReference>
<evidence type="ECO:0000256" key="3">
    <source>
        <dbReference type="ARBA" id="ARBA00022475"/>
    </source>
</evidence>
<keyword evidence="18" id="KW-0325">Glycoprotein</keyword>
<evidence type="ECO:0000256" key="5">
    <source>
        <dbReference type="ARBA" id="ARBA00022536"/>
    </source>
</evidence>
<evidence type="ECO:0000256" key="6">
    <source>
        <dbReference type="ARBA" id="ARBA00022553"/>
    </source>
</evidence>
<proteinExistence type="predicted"/>
<keyword evidence="12 22" id="KW-0862">Zinc</keyword>
<dbReference type="PROSITE" id="PS51864">
    <property type="entry name" value="ASTACIN"/>
    <property type="match status" value="1"/>
</dbReference>
<dbReference type="PANTHER" id="PTHR10127:SF814">
    <property type="entry name" value="MEPRIN A SUBUNIT BETA"/>
    <property type="match status" value="1"/>
</dbReference>
<dbReference type="Pfam" id="PF22486">
    <property type="entry name" value="MATH_2"/>
    <property type="match status" value="1"/>
</dbReference>
<dbReference type="PROSITE" id="PS00740">
    <property type="entry name" value="MAM_1"/>
    <property type="match status" value="1"/>
</dbReference>
<evidence type="ECO:0000256" key="2">
    <source>
        <dbReference type="ARBA" id="ARBA00004613"/>
    </source>
</evidence>
<evidence type="ECO:0000256" key="9">
    <source>
        <dbReference type="ARBA" id="ARBA00022723"/>
    </source>
</evidence>